<evidence type="ECO:0000259" key="4">
    <source>
        <dbReference type="Pfam" id="PF02557"/>
    </source>
</evidence>
<keyword evidence="5" id="KW-0645">Protease</keyword>
<dbReference type="CDD" id="cd14852">
    <property type="entry name" value="LD-carboxypeptidase"/>
    <property type="match status" value="1"/>
</dbReference>
<evidence type="ECO:0000256" key="2">
    <source>
        <dbReference type="PROSITE-ProRule" id="PRU00591"/>
    </source>
</evidence>
<dbReference type="EMBL" id="JACRSV010000001">
    <property type="protein sequence ID" value="MBC8558978.1"/>
    <property type="molecule type" value="Genomic_DNA"/>
</dbReference>
<keyword evidence="5" id="KW-0121">Carboxypeptidase</keyword>
<evidence type="ECO:0000313" key="5">
    <source>
        <dbReference type="EMBL" id="MBC8558978.1"/>
    </source>
</evidence>
<protein>
    <submittedName>
        <fullName evidence="5">D-alanyl-D-alanine carboxypeptidase family protein</fullName>
    </submittedName>
</protein>
<dbReference type="SUPFAM" id="SSF55166">
    <property type="entry name" value="Hedgehog/DD-peptidase"/>
    <property type="match status" value="1"/>
</dbReference>
<dbReference type="SUPFAM" id="SSF69360">
    <property type="entry name" value="Cell wall binding repeat"/>
    <property type="match status" value="1"/>
</dbReference>
<dbReference type="GO" id="GO:0006508">
    <property type="term" value="P:proteolysis"/>
    <property type="evidence" value="ECO:0007669"/>
    <property type="project" value="InterPro"/>
</dbReference>
<dbReference type="InterPro" id="IPR052179">
    <property type="entry name" value="DD-CPase-like"/>
</dbReference>
<evidence type="ECO:0000256" key="1">
    <source>
        <dbReference type="ARBA" id="ARBA00022737"/>
    </source>
</evidence>
<dbReference type="PANTHER" id="PTHR34385">
    <property type="entry name" value="D-ALANYL-D-ALANINE CARBOXYPEPTIDASE"/>
    <property type="match status" value="1"/>
</dbReference>
<dbReference type="RefSeq" id="WP_249293872.1">
    <property type="nucleotide sequence ID" value="NZ_JACRSV010000001.1"/>
</dbReference>
<feature type="domain" description="D-alanyl-D-alanine carboxypeptidase-like core" evidence="4">
    <location>
        <begin position="174"/>
        <end position="295"/>
    </location>
</feature>
<dbReference type="Gene3D" id="2.10.270.10">
    <property type="entry name" value="Cholin Binding"/>
    <property type="match status" value="1"/>
</dbReference>
<sequence length="320" mass="35611">MKKLIASVLALSLIASTVTVPVGAAWKKDSTGNWTYLQKNGSKATGWLTLQGKWYHFDSNGLMETGWVYSGGKWYYMASDGTMKTGWIKTGGQWYYMDRFGAMQKGFIHDGTDWYFLGPSGALEQNGVEACESCEAFSSNGKSIRLKGGLIYVDGILVANKRYPLPKNYTPGGLTDEVMGAFNTLKNAMSAQGMSLYISSGYRSYSYQAGLYQKYAARDGKNAADRYSARAGFSEHQTGLAFDVNQINDSFANTAEAKWLAAHAHEYGFIIRYPKGQEDITGYQYEPWHLRYLGKDTAKAVYESGLCLEKYLGIPSYYLQ</sequence>
<dbReference type="AlphaFoldDB" id="A0A926E3N9"/>
<gene>
    <name evidence="5" type="ORF">H8710_02725</name>
</gene>
<dbReference type="InterPro" id="IPR009045">
    <property type="entry name" value="Zn_M74/Hedgehog-like"/>
</dbReference>
<keyword evidence="3" id="KW-0732">Signal</keyword>
<dbReference type="Pfam" id="PF02557">
    <property type="entry name" value="VanY"/>
    <property type="match status" value="1"/>
</dbReference>
<feature type="signal peptide" evidence="3">
    <location>
        <begin position="1"/>
        <end position="24"/>
    </location>
</feature>
<evidence type="ECO:0000256" key="3">
    <source>
        <dbReference type="SAM" id="SignalP"/>
    </source>
</evidence>
<dbReference type="Proteomes" id="UP000610760">
    <property type="component" value="Unassembled WGS sequence"/>
</dbReference>
<name>A0A926E3N9_9FIRM</name>
<accession>A0A926E3N9</accession>
<reference evidence="5" key="1">
    <citation type="submission" date="2020-08" db="EMBL/GenBank/DDBJ databases">
        <title>Genome public.</title>
        <authorList>
            <person name="Liu C."/>
            <person name="Sun Q."/>
        </authorList>
    </citation>
    <scope>NUCLEOTIDE SEQUENCE</scope>
    <source>
        <strain evidence="5">NSJ-33</strain>
    </source>
</reference>
<feature type="repeat" description="Cell wall-binding" evidence="2">
    <location>
        <begin position="44"/>
        <end position="63"/>
    </location>
</feature>
<keyword evidence="5" id="KW-0378">Hydrolase</keyword>
<feature type="repeat" description="Cell wall-binding" evidence="2">
    <location>
        <begin position="64"/>
        <end position="83"/>
    </location>
</feature>
<dbReference type="GO" id="GO:0004180">
    <property type="term" value="F:carboxypeptidase activity"/>
    <property type="evidence" value="ECO:0007669"/>
    <property type="project" value="UniProtKB-KW"/>
</dbReference>
<dbReference type="InterPro" id="IPR003709">
    <property type="entry name" value="VanY-like_core_dom"/>
</dbReference>
<dbReference type="Pfam" id="PF01473">
    <property type="entry name" value="Choline_bind_1"/>
    <property type="match status" value="2"/>
</dbReference>
<dbReference type="PROSITE" id="PS51170">
    <property type="entry name" value="CW"/>
    <property type="match status" value="3"/>
</dbReference>
<dbReference type="Gene3D" id="3.30.1380.10">
    <property type="match status" value="1"/>
</dbReference>
<dbReference type="InterPro" id="IPR058193">
    <property type="entry name" value="VanY/YodJ_core_dom"/>
</dbReference>
<dbReference type="Pfam" id="PF19127">
    <property type="entry name" value="Choline_bind_3"/>
    <property type="match status" value="1"/>
</dbReference>
<feature type="repeat" description="Cell wall-binding" evidence="2">
    <location>
        <begin position="84"/>
        <end position="103"/>
    </location>
</feature>
<feature type="chain" id="PRO_5037687908" evidence="3">
    <location>
        <begin position="25"/>
        <end position="320"/>
    </location>
</feature>
<dbReference type="PANTHER" id="PTHR34385:SF1">
    <property type="entry name" value="PEPTIDOGLYCAN L-ALANYL-D-GLUTAMATE ENDOPEPTIDASE CWLK"/>
    <property type="match status" value="1"/>
</dbReference>
<evidence type="ECO:0000313" key="6">
    <source>
        <dbReference type="Proteomes" id="UP000610760"/>
    </source>
</evidence>
<keyword evidence="1" id="KW-0677">Repeat</keyword>
<keyword evidence="6" id="KW-1185">Reference proteome</keyword>
<dbReference type="InterPro" id="IPR018337">
    <property type="entry name" value="Cell_wall/Cho-bd_repeat"/>
</dbReference>
<organism evidence="5 6">
    <name type="scientific">Fumia xinanensis</name>
    <dbReference type="NCBI Taxonomy" id="2763659"/>
    <lineage>
        <taxon>Bacteria</taxon>
        <taxon>Bacillati</taxon>
        <taxon>Bacillota</taxon>
        <taxon>Clostridia</taxon>
        <taxon>Eubacteriales</taxon>
        <taxon>Oscillospiraceae</taxon>
        <taxon>Fumia</taxon>
    </lineage>
</organism>
<proteinExistence type="predicted"/>
<comment type="caution">
    <text evidence="5">The sequence shown here is derived from an EMBL/GenBank/DDBJ whole genome shotgun (WGS) entry which is preliminary data.</text>
</comment>